<dbReference type="Gene3D" id="3.30.300.20">
    <property type="match status" value="1"/>
</dbReference>
<dbReference type="PANTHER" id="PTHR42698:SF2">
    <property type="entry name" value="GTPASE ERA-LIKE, CHLOROPLASTIC"/>
    <property type="match status" value="1"/>
</dbReference>
<keyword evidence="1" id="KW-0547">Nucleotide-binding</keyword>
<evidence type="ECO:0000313" key="7">
    <source>
        <dbReference type="Proteomes" id="UP000266196"/>
    </source>
</evidence>
<dbReference type="InterPro" id="IPR027417">
    <property type="entry name" value="P-loop_NTPase"/>
</dbReference>
<dbReference type="SUPFAM" id="SSF52540">
    <property type="entry name" value="P-loop containing nucleoside triphosphate hydrolases"/>
    <property type="match status" value="1"/>
</dbReference>
<dbReference type="InterPro" id="IPR015946">
    <property type="entry name" value="KH_dom-like_a/b"/>
</dbReference>
<dbReference type="VEuPathDB" id="FungiDB:H257_06432"/>
<feature type="domain" description="G" evidence="4">
    <location>
        <begin position="3"/>
        <end position="99"/>
    </location>
</feature>
<dbReference type="GO" id="GO:0019843">
    <property type="term" value="F:rRNA binding"/>
    <property type="evidence" value="ECO:0007669"/>
    <property type="project" value="TreeGrafter"/>
</dbReference>
<dbReference type="GO" id="GO:0043024">
    <property type="term" value="F:ribosomal small subunit binding"/>
    <property type="evidence" value="ECO:0007669"/>
    <property type="project" value="TreeGrafter"/>
</dbReference>
<keyword evidence="2" id="KW-0694">RNA-binding</keyword>
<gene>
    <name evidence="6" type="ORF">DYB31_011870</name>
</gene>
<dbReference type="SUPFAM" id="SSF54814">
    <property type="entry name" value="Prokaryotic type KH domain (KH-domain type II)"/>
    <property type="match status" value="1"/>
</dbReference>
<sequence>VSAVSAKYNTTRDRVLGVLTQGDAQIAFYDTPGLVNLKDSHTYVRSLAITASETMPSVDMSLLVVDAVKRLDEQALEALKNIAISSAKEAAPIMLVMNKDKDVAKLRKELLALAVDRPWMFHSRMKSDRSDLDLVTEIIREKLYRRFNQELPYQAPSDRHVKTLLGTKGDTLREIGTAARKDIEKLLGRKIHLYLNIRSRDPR</sequence>
<comment type="caution">
    <text evidence="6">The sequence shown here is derived from an EMBL/GenBank/DDBJ whole genome shotgun (WGS) entry which is preliminary data.</text>
</comment>
<dbReference type="InterPro" id="IPR009019">
    <property type="entry name" value="KH_sf_prok-type"/>
</dbReference>
<dbReference type="InterPro" id="IPR005662">
    <property type="entry name" value="GTPase_Era-like"/>
</dbReference>
<name>A0A397FJ45_APHAT</name>
<evidence type="ECO:0008006" key="8">
    <source>
        <dbReference type="Google" id="ProtNLM"/>
    </source>
</evidence>
<feature type="domain" description="KH type-2" evidence="5">
    <location>
        <begin position="162"/>
        <end position="195"/>
    </location>
</feature>
<feature type="non-terminal residue" evidence="6">
    <location>
        <position position="1"/>
    </location>
</feature>
<dbReference type="InterPro" id="IPR006073">
    <property type="entry name" value="GTP-bd"/>
</dbReference>
<reference evidence="6 7" key="1">
    <citation type="submission" date="2018-08" db="EMBL/GenBank/DDBJ databases">
        <title>Aphanomyces genome sequencing and annotation.</title>
        <authorList>
            <person name="Minardi D."/>
            <person name="Oidtmann B."/>
            <person name="Van Der Giezen M."/>
            <person name="Studholme D.J."/>
        </authorList>
    </citation>
    <scope>NUCLEOTIDE SEQUENCE [LARGE SCALE GENOMIC DNA]</scope>
    <source>
        <strain evidence="6 7">197901</strain>
    </source>
</reference>
<evidence type="ECO:0000259" key="5">
    <source>
        <dbReference type="Pfam" id="PF07650"/>
    </source>
</evidence>
<dbReference type="Pfam" id="PF01926">
    <property type="entry name" value="MMR_HSR1"/>
    <property type="match status" value="1"/>
</dbReference>
<dbReference type="GO" id="GO:0005525">
    <property type="term" value="F:GTP binding"/>
    <property type="evidence" value="ECO:0007669"/>
    <property type="project" value="UniProtKB-KW"/>
</dbReference>
<dbReference type="EMBL" id="QUTE01006492">
    <property type="protein sequence ID" value="RHZ32623.1"/>
    <property type="molecule type" value="Genomic_DNA"/>
</dbReference>
<evidence type="ECO:0000259" key="4">
    <source>
        <dbReference type="Pfam" id="PF01926"/>
    </source>
</evidence>
<protein>
    <recommendedName>
        <fullName evidence="8">KH type-2 domain-containing protein</fullName>
    </recommendedName>
</protein>
<evidence type="ECO:0000256" key="2">
    <source>
        <dbReference type="ARBA" id="ARBA00022884"/>
    </source>
</evidence>
<keyword evidence="3" id="KW-0342">GTP-binding</keyword>
<dbReference type="Proteomes" id="UP000266196">
    <property type="component" value="Unassembled WGS sequence"/>
</dbReference>
<accession>A0A397FJ45</accession>
<dbReference type="PANTHER" id="PTHR42698">
    <property type="entry name" value="GTPASE ERA"/>
    <property type="match status" value="1"/>
</dbReference>
<proteinExistence type="predicted"/>
<dbReference type="InterPro" id="IPR004044">
    <property type="entry name" value="KH_dom_type_2"/>
</dbReference>
<dbReference type="AlphaFoldDB" id="A0A397FJ45"/>
<dbReference type="CDD" id="cd22534">
    <property type="entry name" value="KH-II_Era"/>
    <property type="match status" value="1"/>
</dbReference>
<organism evidence="6 7">
    <name type="scientific">Aphanomyces astaci</name>
    <name type="common">Crayfish plague agent</name>
    <dbReference type="NCBI Taxonomy" id="112090"/>
    <lineage>
        <taxon>Eukaryota</taxon>
        <taxon>Sar</taxon>
        <taxon>Stramenopiles</taxon>
        <taxon>Oomycota</taxon>
        <taxon>Saprolegniomycetes</taxon>
        <taxon>Saprolegniales</taxon>
        <taxon>Verrucalvaceae</taxon>
        <taxon>Aphanomyces</taxon>
    </lineage>
</organism>
<evidence type="ECO:0000256" key="1">
    <source>
        <dbReference type="ARBA" id="ARBA00022741"/>
    </source>
</evidence>
<dbReference type="Pfam" id="PF07650">
    <property type="entry name" value="KH_2"/>
    <property type="match status" value="1"/>
</dbReference>
<dbReference type="GO" id="GO:0000028">
    <property type="term" value="P:ribosomal small subunit assembly"/>
    <property type="evidence" value="ECO:0007669"/>
    <property type="project" value="TreeGrafter"/>
</dbReference>
<evidence type="ECO:0000313" key="6">
    <source>
        <dbReference type="EMBL" id="RHZ32623.1"/>
    </source>
</evidence>
<evidence type="ECO:0000256" key="3">
    <source>
        <dbReference type="ARBA" id="ARBA00023134"/>
    </source>
</evidence>
<dbReference type="Gene3D" id="3.40.50.300">
    <property type="entry name" value="P-loop containing nucleotide triphosphate hydrolases"/>
    <property type="match status" value="1"/>
</dbReference>